<dbReference type="PANTHER" id="PTHR45815">
    <property type="entry name" value="PROTEIN DISULFIDE-ISOMERASE A6"/>
    <property type="match status" value="1"/>
</dbReference>
<dbReference type="Pfam" id="PF00085">
    <property type="entry name" value="Thioredoxin"/>
    <property type="match status" value="1"/>
</dbReference>
<protein>
    <recommendedName>
        <fullName evidence="3">protein disulfide-isomerase</fullName>
        <ecNumber evidence="3">5.3.4.1</ecNumber>
    </recommendedName>
</protein>
<dbReference type="PANTHER" id="PTHR45815:SF3">
    <property type="entry name" value="PROTEIN DISULFIDE-ISOMERASE A6"/>
    <property type="match status" value="1"/>
</dbReference>
<evidence type="ECO:0000256" key="6">
    <source>
        <dbReference type="ARBA" id="ARBA00023284"/>
    </source>
</evidence>
<dbReference type="Pfam" id="PF24541">
    <property type="entry name" value="Thioredox_PDIA6_C"/>
    <property type="match status" value="1"/>
</dbReference>
<evidence type="ECO:0000256" key="7">
    <source>
        <dbReference type="SAM" id="SignalP"/>
    </source>
</evidence>
<feature type="chain" id="PRO_5034390017" description="protein disulfide-isomerase" evidence="7">
    <location>
        <begin position="22"/>
        <end position="249"/>
    </location>
</feature>
<reference evidence="9" key="2">
    <citation type="submission" date="2025-09" db="UniProtKB">
        <authorList>
            <consortium name="Ensembl"/>
        </authorList>
    </citation>
    <scope>IDENTIFICATION</scope>
</reference>
<dbReference type="InterPro" id="IPR013766">
    <property type="entry name" value="Thioredoxin_domain"/>
</dbReference>
<reference evidence="9" key="1">
    <citation type="submission" date="2025-08" db="UniProtKB">
        <authorList>
            <consortium name="Ensembl"/>
        </authorList>
    </citation>
    <scope>IDENTIFICATION</scope>
</reference>
<evidence type="ECO:0000256" key="1">
    <source>
        <dbReference type="ARBA" id="ARBA00001182"/>
    </source>
</evidence>
<keyword evidence="7" id="KW-0732">Signal</keyword>
<evidence type="ECO:0000256" key="4">
    <source>
        <dbReference type="ARBA" id="ARBA00023157"/>
    </source>
</evidence>
<dbReference type="GO" id="GO:0003756">
    <property type="term" value="F:protein disulfide isomerase activity"/>
    <property type="evidence" value="ECO:0007669"/>
    <property type="project" value="UniProtKB-EC"/>
</dbReference>
<dbReference type="Gene3D" id="3.40.30.10">
    <property type="entry name" value="Glutaredoxin"/>
    <property type="match status" value="1"/>
</dbReference>
<evidence type="ECO:0000256" key="3">
    <source>
        <dbReference type="ARBA" id="ARBA00012723"/>
    </source>
</evidence>
<proteinExistence type="predicted"/>
<dbReference type="GO" id="GO:0034976">
    <property type="term" value="P:response to endoplasmic reticulum stress"/>
    <property type="evidence" value="ECO:0007669"/>
    <property type="project" value="TreeGrafter"/>
</dbReference>
<dbReference type="EC" id="5.3.4.1" evidence="3"/>
<dbReference type="CDD" id="cd02961">
    <property type="entry name" value="PDI_a_family"/>
    <property type="match status" value="1"/>
</dbReference>
<evidence type="ECO:0000256" key="5">
    <source>
        <dbReference type="ARBA" id="ARBA00023235"/>
    </source>
</evidence>
<keyword evidence="6" id="KW-0676">Redox-active center</keyword>
<dbReference type="InterPro" id="IPR057305">
    <property type="entry name" value="Thioredox_PDIA6_C"/>
</dbReference>
<dbReference type="Proteomes" id="UP000694416">
    <property type="component" value="Unplaced"/>
</dbReference>
<accession>A0A8C9I5T5</accession>
<dbReference type="Ensembl" id="ENSPTET00000041604.1">
    <property type="protein sequence ID" value="ENSPTEP00000029986.1"/>
    <property type="gene ID" value="ENSPTEG00000029290.1"/>
</dbReference>
<keyword evidence="4" id="KW-1015">Disulfide bond</keyword>
<keyword evidence="10" id="KW-1185">Reference proteome</keyword>
<dbReference type="GO" id="GO:0005788">
    <property type="term" value="C:endoplasmic reticulum lumen"/>
    <property type="evidence" value="ECO:0007669"/>
    <property type="project" value="UniProtKB-SubCell"/>
</dbReference>
<evidence type="ECO:0000259" key="8">
    <source>
        <dbReference type="PROSITE" id="PS51352"/>
    </source>
</evidence>
<dbReference type="AlphaFoldDB" id="A0A8C9I5T5"/>
<keyword evidence="5" id="KW-0413">Isomerase</keyword>
<organism evidence="9 10">
    <name type="scientific">Piliocolobus tephrosceles</name>
    <name type="common">Ugandan red Colobus</name>
    <dbReference type="NCBI Taxonomy" id="591936"/>
    <lineage>
        <taxon>Eukaryota</taxon>
        <taxon>Metazoa</taxon>
        <taxon>Chordata</taxon>
        <taxon>Craniata</taxon>
        <taxon>Vertebrata</taxon>
        <taxon>Euteleostomi</taxon>
        <taxon>Mammalia</taxon>
        <taxon>Eutheria</taxon>
        <taxon>Euarchontoglires</taxon>
        <taxon>Primates</taxon>
        <taxon>Haplorrhini</taxon>
        <taxon>Catarrhini</taxon>
        <taxon>Cercopithecidae</taxon>
        <taxon>Colobinae</taxon>
        <taxon>Piliocolobus</taxon>
    </lineage>
</organism>
<name>A0A8C9I5T5_9PRIM</name>
<evidence type="ECO:0000313" key="9">
    <source>
        <dbReference type="Ensembl" id="ENSPTEP00000029986.1"/>
    </source>
</evidence>
<feature type="signal peptide" evidence="7">
    <location>
        <begin position="1"/>
        <end position="21"/>
    </location>
</feature>
<comment type="catalytic activity">
    <reaction evidence="1">
        <text>Catalyzes the rearrangement of -S-S- bonds in proteins.</text>
        <dbReference type="EC" id="5.3.4.1"/>
    </reaction>
</comment>
<comment type="subcellular location">
    <subcellularLocation>
        <location evidence="2">Endoplasmic reticulum lumen</location>
    </subcellularLocation>
</comment>
<evidence type="ECO:0000256" key="2">
    <source>
        <dbReference type="ARBA" id="ARBA00004319"/>
    </source>
</evidence>
<evidence type="ECO:0000313" key="10">
    <source>
        <dbReference type="Proteomes" id="UP000694416"/>
    </source>
</evidence>
<dbReference type="GO" id="GO:0015035">
    <property type="term" value="F:protein-disulfide reductase activity"/>
    <property type="evidence" value="ECO:0007669"/>
    <property type="project" value="TreeGrafter"/>
</dbReference>
<feature type="domain" description="Thioredoxin" evidence="8">
    <location>
        <begin position="1"/>
        <end position="100"/>
    </location>
</feature>
<dbReference type="InterPro" id="IPR036249">
    <property type="entry name" value="Thioredoxin-like_sf"/>
</dbReference>
<dbReference type="PROSITE" id="PS51352">
    <property type="entry name" value="THIOREDOXIN_2"/>
    <property type="match status" value="1"/>
</dbReference>
<sequence length="249" mass="28625">YFILIISFFFFFFYAPWCGYSKPIHPIFDDLAKKVSHLKNLKIAKIDATVEHISAQKYKLTGYPSFRFFPAGNKKSHTALDYNQGRTLDDFYKFLLNHYSEKKKLIQLTSKQVLDEHCETGICILAILPNMQDVTDYYFISYINTLNDVIKDISDLPVTLLWTPAGDQLDIVNKLNLSYGFPTVIAISFSKNVFATLIGNYSKESIKKFITQMMIGKASVYTLTTFTVKTVSKIDLDMMQRKYGNNSDL</sequence>
<dbReference type="SUPFAM" id="SSF52833">
    <property type="entry name" value="Thioredoxin-like"/>
    <property type="match status" value="2"/>
</dbReference>